<protein>
    <submittedName>
        <fullName evidence="2">Cdc15p</fullName>
    </submittedName>
</protein>
<dbReference type="SUPFAM" id="SSF56112">
    <property type="entry name" value="Protein kinase-like (PK-like)"/>
    <property type="match status" value="1"/>
</dbReference>
<gene>
    <name evidence="2" type="ORF">FNAPI_6176</name>
</gene>
<dbReference type="Gene3D" id="1.10.510.10">
    <property type="entry name" value="Transferase(Phosphotransferase) domain 1"/>
    <property type="match status" value="1"/>
</dbReference>
<dbReference type="InterPro" id="IPR051681">
    <property type="entry name" value="Ser/Thr_Kinases-Pseudokinases"/>
</dbReference>
<dbReference type="InterPro" id="IPR011009">
    <property type="entry name" value="Kinase-like_dom_sf"/>
</dbReference>
<dbReference type="PANTHER" id="PTHR44329:SF246">
    <property type="entry name" value="SERINE_THREONINE-PROTEIN KINASE TNNI3K"/>
    <property type="match status" value="1"/>
</dbReference>
<dbReference type="SMART" id="SM00220">
    <property type="entry name" value="S_TKc"/>
    <property type="match status" value="1"/>
</dbReference>
<dbReference type="InterPro" id="IPR000719">
    <property type="entry name" value="Prot_kinase_dom"/>
</dbReference>
<dbReference type="Pfam" id="PF07714">
    <property type="entry name" value="PK_Tyr_Ser-Thr"/>
    <property type="match status" value="1"/>
</dbReference>
<comment type="caution">
    <text evidence="2">The sequence shown here is derived from an EMBL/GenBank/DDBJ whole genome shotgun (WGS) entry which is preliminary data.</text>
</comment>
<evidence type="ECO:0000259" key="1">
    <source>
        <dbReference type="PROSITE" id="PS50011"/>
    </source>
</evidence>
<sequence>MDISALDWQESVGRGKVAGYGDLECRKLDTGLSSQRALNLYQDLQRGAHIQKIHGIVKMNEQDYVIMQDCSILPTLKSWRSDPSRVLTLRDRVLIAYDVAQSVTWLHGGGLLVKYLTESSIRLRSDETSQQHPVLTQLQYTRCLYEKTNSVRIDHRYEAQEVLSDLLEKRISAPRSHETDIWSLGVVIWQILTDGTPYLIEEPTYFYNPEQDAATLKRGLEIHPFPGSFPVGFPVPLVDIVQSCWSPIDQGRPSAMAVAGSLLRAHTLLDKTVMSTVKDCLGDSVRIENSQDLGMARLAAWQLVHKARNRAKVQDGQVDQLSSHHASVLSRHSENPEHPECSFLVGALIWWDLINVWLVDDTTAPRSHLGFDGRRAELALKYLLLASDRGYIQANFEITRAYAALCHDYNARSEAVRNI</sequence>
<organism evidence="2 3">
    <name type="scientific">Fusarium napiforme</name>
    <dbReference type="NCBI Taxonomy" id="42672"/>
    <lineage>
        <taxon>Eukaryota</taxon>
        <taxon>Fungi</taxon>
        <taxon>Dikarya</taxon>
        <taxon>Ascomycota</taxon>
        <taxon>Pezizomycotina</taxon>
        <taxon>Sordariomycetes</taxon>
        <taxon>Hypocreomycetidae</taxon>
        <taxon>Hypocreales</taxon>
        <taxon>Nectriaceae</taxon>
        <taxon>Fusarium</taxon>
        <taxon>Fusarium fujikuroi species complex</taxon>
    </lineage>
</organism>
<dbReference type="EMBL" id="JAAOAO010000220">
    <property type="protein sequence ID" value="KAF5555320.1"/>
    <property type="molecule type" value="Genomic_DNA"/>
</dbReference>
<dbReference type="GO" id="GO:0004674">
    <property type="term" value="F:protein serine/threonine kinase activity"/>
    <property type="evidence" value="ECO:0007669"/>
    <property type="project" value="TreeGrafter"/>
</dbReference>
<dbReference type="PROSITE" id="PS50011">
    <property type="entry name" value="PROTEIN_KINASE_DOM"/>
    <property type="match status" value="1"/>
</dbReference>
<feature type="domain" description="Protein kinase" evidence="1">
    <location>
        <begin position="1"/>
        <end position="269"/>
    </location>
</feature>
<dbReference type="PANTHER" id="PTHR44329">
    <property type="entry name" value="SERINE/THREONINE-PROTEIN KINASE TNNI3K-RELATED"/>
    <property type="match status" value="1"/>
</dbReference>
<accession>A0A8H5JJU2</accession>
<keyword evidence="3" id="KW-1185">Reference proteome</keyword>
<dbReference type="GO" id="GO:0005524">
    <property type="term" value="F:ATP binding"/>
    <property type="evidence" value="ECO:0007669"/>
    <property type="project" value="InterPro"/>
</dbReference>
<dbReference type="Proteomes" id="UP000574317">
    <property type="component" value="Unassembled WGS sequence"/>
</dbReference>
<proteinExistence type="predicted"/>
<dbReference type="InterPro" id="IPR001245">
    <property type="entry name" value="Ser-Thr/Tyr_kinase_cat_dom"/>
</dbReference>
<name>A0A8H5JJU2_9HYPO</name>
<evidence type="ECO:0000313" key="2">
    <source>
        <dbReference type="EMBL" id="KAF5555320.1"/>
    </source>
</evidence>
<dbReference type="AlphaFoldDB" id="A0A8H5JJU2"/>
<evidence type="ECO:0000313" key="3">
    <source>
        <dbReference type="Proteomes" id="UP000574317"/>
    </source>
</evidence>
<reference evidence="2 3" key="1">
    <citation type="submission" date="2020-05" db="EMBL/GenBank/DDBJ databases">
        <title>Identification and distribution of gene clusters putatively required for synthesis of sphingolipid metabolism inhibitors in phylogenetically diverse species of the filamentous fungus Fusarium.</title>
        <authorList>
            <person name="Kim H.-S."/>
            <person name="Busman M."/>
            <person name="Brown D.W."/>
            <person name="Divon H."/>
            <person name="Uhlig S."/>
            <person name="Proctor R.H."/>
        </authorList>
    </citation>
    <scope>NUCLEOTIDE SEQUENCE [LARGE SCALE GENOMIC DNA]</scope>
    <source>
        <strain evidence="2 3">NRRL 25196</strain>
    </source>
</reference>